<feature type="region of interest" description="Disordered" evidence="1">
    <location>
        <begin position="509"/>
        <end position="529"/>
    </location>
</feature>
<gene>
    <name evidence="3" type="ORF">G4223_18425</name>
</gene>
<feature type="region of interest" description="Disordered" evidence="1">
    <location>
        <begin position="371"/>
        <end position="420"/>
    </location>
</feature>
<dbReference type="Gene3D" id="3.30.750.140">
    <property type="match status" value="1"/>
</dbReference>
<name>A0A7C9UZ97_9PROT</name>
<feature type="compositionally biased region" description="Basic and acidic residues" evidence="1">
    <location>
        <begin position="253"/>
        <end position="273"/>
    </location>
</feature>
<dbReference type="Proteomes" id="UP000480684">
    <property type="component" value="Unassembled WGS sequence"/>
</dbReference>
<organism evidence="3 4">
    <name type="scientific">Magnetospirillum aberrantis SpK</name>
    <dbReference type="NCBI Taxonomy" id="908842"/>
    <lineage>
        <taxon>Bacteria</taxon>
        <taxon>Pseudomonadati</taxon>
        <taxon>Pseudomonadota</taxon>
        <taxon>Alphaproteobacteria</taxon>
        <taxon>Rhodospirillales</taxon>
        <taxon>Rhodospirillaceae</taxon>
        <taxon>Magnetospirillum</taxon>
    </lineage>
</organism>
<feature type="compositionally biased region" description="Low complexity" evidence="1">
    <location>
        <begin position="192"/>
        <end position="211"/>
    </location>
</feature>
<sequence>MTVYSINQRILEQSAATTSATSSGKSDEDAAADFVNALQKAASTLFSGSATASPSAEKALASHFDRKEEQAAQPKAETTSSRTETTRSSRQEAREERAATRAEKKAARDDARAERADAKDGTKAAPAEQSDEQVSQDGDGVAVTAPETAPAETVAVEQPVQPEAVAVVVEAPVEQAVQPQVAEAADTVAVEDAAVETADTPAEQLAALPQAAEDDDSPETASPADAETESEQPALTADDVQTATPVQAQQAAKGKDKDKVQEQADDLAERLDDTGAQVRVAVKVDTAAKPAETDTVADPSADPLLPHEAAAQVPQPNAGTAGRNPADAQNSGLAATQGNANPAAQGQAAGQAATPFEAIMAAQAEATAAKPADASAGQTQGGTQPIAGLTGATGTTAAQKAQAPQAAQAPRQAQVPQEQQQVMDQISVQIAKQAKNGGDTIKVQLKPTEMGSIEIKLDVAKDGTVTTVVTADNKDTLDMLRRDQSSLQKALNDAGLKSDLGSMSFNLREGNQQQSNQQGNESRVGRRRARLEAAAAADAANATAAAAAQVRWGMSKAGVDIQV</sequence>
<dbReference type="EMBL" id="JAAIYP010000045">
    <property type="protein sequence ID" value="NFV82090.1"/>
    <property type="molecule type" value="Genomic_DNA"/>
</dbReference>
<dbReference type="AlphaFoldDB" id="A0A7C9UZ97"/>
<feature type="compositionally biased region" description="Low complexity" evidence="1">
    <location>
        <begin position="387"/>
        <end position="420"/>
    </location>
</feature>
<reference evidence="3 4" key="1">
    <citation type="submission" date="2020-02" db="EMBL/GenBank/DDBJ databases">
        <authorList>
            <person name="Dziuba M."/>
            <person name="Kuznetsov B."/>
            <person name="Mardanov A."/>
            <person name="Ravin N."/>
            <person name="Grouzdev D."/>
        </authorList>
    </citation>
    <scope>NUCLEOTIDE SEQUENCE [LARGE SCALE GENOMIC DNA]</scope>
    <source>
        <strain evidence="3 4">SpK</strain>
    </source>
</reference>
<dbReference type="InterPro" id="IPR021136">
    <property type="entry name" value="Flagellar_hook_control-like_C"/>
</dbReference>
<feature type="domain" description="Flagellar hook-length control protein-like C-terminal" evidence="2">
    <location>
        <begin position="429"/>
        <end position="514"/>
    </location>
</feature>
<dbReference type="Pfam" id="PF02120">
    <property type="entry name" value="Flg_hook"/>
    <property type="match status" value="1"/>
</dbReference>
<feature type="compositionally biased region" description="Low complexity" evidence="1">
    <location>
        <begin position="141"/>
        <end position="159"/>
    </location>
</feature>
<feature type="compositionally biased region" description="Basic and acidic residues" evidence="1">
    <location>
        <begin position="84"/>
        <end position="122"/>
    </location>
</feature>
<feature type="compositionally biased region" description="Low complexity" evidence="1">
    <location>
        <begin position="240"/>
        <end position="252"/>
    </location>
</feature>
<feature type="compositionally biased region" description="Low complexity" evidence="1">
    <location>
        <begin position="509"/>
        <end position="522"/>
    </location>
</feature>
<evidence type="ECO:0000256" key="1">
    <source>
        <dbReference type="SAM" id="MobiDB-lite"/>
    </source>
</evidence>
<proteinExistence type="predicted"/>
<dbReference type="InterPro" id="IPR038610">
    <property type="entry name" value="FliK-like_C_sf"/>
</dbReference>
<protein>
    <recommendedName>
        <fullName evidence="2">Flagellar hook-length control protein-like C-terminal domain-containing protein</fullName>
    </recommendedName>
</protein>
<evidence type="ECO:0000259" key="2">
    <source>
        <dbReference type="Pfam" id="PF02120"/>
    </source>
</evidence>
<dbReference type="CDD" id="cd17470">
    <property type="entry name" value="T3SS_Flik_C"/>
    <property type="match status" value="1"/>
</dbReference>
<keyword evidence="4" id="KW-1185">Reference proteome</keyword>
<dbReference type="RefSeq" id="WP_163682768.1">
    <property type="nucleotide sequence ID" value="NZ_JAAIYP010000045.1"/>
</dbReference>
<accession>A0A7C9UZ97</accession>
<feature type="region of interest" description="Disordered" evidence="1">
    <location>
        <begin position="46"/>
        <end position="159"/>
    </location>
</feature>
<evidence type="ECO:0000313" key="4">
    <source>
        <dbReference type="Proteomes" id="UP000480684"/>
    </source>
</evidence>
<comment type="caution">
    <text evidence="3">The sequence shown here is derived from an EMBL/GenBank/DDBJ whole genome shotgun (WGS) entry which is preliminary data.</text>
</comment>
<evidence type="ECO:0000313" key="3">
    <source>
        <dbReference type="EMBL" id="NFV82090.1"/>
    </source>
</evidence>
<feature type="compositionally biased region" description="Low complexity" evidence="1">
    <location>
        <begin position="334"/>
        <end position="351"/>
    </location>
</feature>
<feature type="region of interest" description="Disordered" evidence="1">
    <location>
        <begin position="192"/>
        <end position="351"/>
    </location>
</feature>